<gene>
    <name evidence="1" type="ORF">SanaruYs_30340</name>
</gene>
<protein>
    <submittedName>
        <fullName evidence="1">Uncharacterized protein</fullName>
    </submittedName>
</protein>
<proteinExistence type="predicted"/>
<dbReference type="Proteomes" id="UP000288227">
    <property type="component" value="Unassembled WGS sequence"/>
</dbReference>
<name>A0A401UD14_9BACT</name>
<sequence>MGQAFLQKKALTFYPATYIDTEYRYTDSTGIVVIIQNSVRKGGEYTDPTGKSFFSVIYWYRVINETAKPLELTINFPADSFATLPSADSYIKVFLPQDTMKLENETLHGYGASGLNSFLDLGLREPTTLQRTINPKEACLFYIGALYHQAFAPARAELVLKGQALFYEIGTIKIPCGQIAFKD</sequence>
<comment type="caution">
    <text evidence="1">The sequence shown here is derived from an EMBL/GenBank/DDBJ whole genome shotgun (WGS) entry which is preliminary data.</text>
</comment>
<accession>A0A401UD14</accession>
<evidence type="ECO:0000313" key="1">
    <source>
        <dbReference type="EMBL" id="GCC52795.1"/>
    </source>
</evidence>
<dbReference type="AlphaFoldDB" id="A0A401UD14"/>
<evidence type="ECO:0000313" key="2">
    <source>
        <dbReference type="Proteomes" id="UP000288227"/>
    </source>
</evidence>
<dbReference type="EMBL" id="BHXQ01000005">
    <property type="protein sequence ID" value="GCC52795.1"/>
    <property type="molecule type" value="Genomic_DNA"/>
</dbReference>
<reference evidence="1 2" key="1">
    <citation type="submission" date="2018-11" db="EMBL/GenBank/DDBJ databases">
        <title>Chryseotalea sanarue gen. nov., sp., nov., a member of the family Cytophagaceae, isolated from a brackish lake in Hamamatsu Japan.</title>
        <authorList>
            <person name="Maejima Y."/>
            <person name="Iino T."/>
            <person name="Muraguchi Y."/>
            <person name="Fukuda K."/>
            <person name="Ohkuma M."/>
            <person name="Moriuchi R."/>
            <person name="Dohra H."/>
            <person name="Kimbara K."/>
            <person name="Shintani M."/>
        </authorList>
    </citation>
    <scope>NUCLEOTIDE SEQUENCE [LARGE SCALE GENOMIC DNA]</scope>
    <source>
        <strain evidence="1 2">Ys</strain>
    </source>
</reference>
<keyword evidence="2" id="KW-1185">Reference proteome</keyword>
<organism evidence="1 2">
    <name type="scientific">Chryseotalea sanaruensis</name>
    <dbReference type="NCBI Taxonomy" id="2482724"/>
    <lineage>
        <taxon>Bacteria</taxon>
        <taxon>Pseudomonadati</taxon>
        <taxon>Bacteroidota</taxon>
        <taxon>Cytophagia</taxon>
        <taxon>Cytophagales</taxon>
        <taxon>Chryseotaleaceae</taxon>
        <taxon>Chryseotalea</taxon>
    </lineage>
</organism>